<keyword evidence="3" id="KW-0411">Iron-sulfur</keyword>
<evidence type="ECO:0000256" key="4">
    <source>
        <dbReference type="SAM" id="MobiDB-lite"/>
    </source>
</evidence>
<sequence>MALYRREESVPLPPSSAEAYNTVCQYCTVGCGYKVYVWPEGLAGGLKPSQNAFGVDFTSPQPPIAGFSYTESMHSTIRKRDGGTYHVAIVPAHDSPINPMGNHSSRGAINAKTTWSDSRPTQARLHYPLLRIGNEFNAIPWNAAIELQALVIKGVMDKYGSDELCAKIYDHGGGGGGMENTYGTGRLLFTGLQMKHTGIHNRPAYSAETYGTRDRGLFELNYCYEDARLADTIMLWGANTYDTATVFFVAHMMPNLQGATIDEKKKHYAKGEPAAAARMVIVDPRISSTVNAARETGAKVLHLRPNLGTDYMLMNAVTRAVWEKKYYNKDFLNQHTDMTTFEDYKKKSLELDMPYKDFMARAQKITGVPAAQIEEAATWIAQPKPGGHWRRSLILYEKGVIWNYRQYDAVAAIAQLGALTFNIGRPGTGTGRQGGHQEGYARPPYPGPRPPPDVDKYIQDGKGKTFWLIGCNPYLAAQNNAYFRKRVGERAQALTDFLSAQKQGDGEPASMQDLAARILEGLDKTNGLFLTVQNIYMVESTRDAHLILPAAQWGEAENISLNCGDRLMRLDDRFMDPPGDAKPDWEIHGLVGQKLEALYKAAGKADIAKRFAGMDWKHGADVVKSIQDDLYAGMNTKVPASEASKLDPESFKGVDYAYLRKVGQKGIQTPVRMDPKTGELVGTKRLYPTWNFMTKDGKFSWYGTRPWDDHASAKVVANYLKSDQTKYPFWFSMGRSQPLWQTSYHMRLLAQKTEGTPLPFVQISPADAKKLGVRDGDIVMIYNDQGNETFAVYETDSVPDGTVFALMYHWLGTSNSLTSPYTDPMSTNPWYKGTRVGIRKLSGGMPSVMATTSFLPTNTFT</sequence>
<organism evidence="8 9">
    <name type="scientific">Acidiphilium iwatense</name>
    <dbReference type="NCBI Taxonomy" id="768198"/>
    <lineage>
        <taxon>Bacteria</taxon>
        <taxon>Pseudomonadati</taxon>
        <taxon>Pseudomonadota</taxon>
        <taxon>Alphaproteobacteria</taxon>
        <taxon>Acetobacterales</taxon>
        <taxon>Acidocellaceae</taxon>
        <taxon>Acidiphilium</taxon>
    </lineage>
</organism>
<proteinExistence type="predicted"/>
<reference evidence="8 9" key="1">
    <citation type="submission" date="2022-01" db="EMBL/GenBank/DDBJ databases">
        <authorList>
            <person name="Won M."/>
            <person name="Kim S.-J."/>
            <person name="Kwon S.-W."/>
        </authorList>
    </citation>
    <scope>NUCLEOTIDE SEQUENCE [LARGE SCALE GENOMIC DNA]</scope>
    <source>
        <strain evidence="8 9">KCTC 23505</strain>
    </source>
</reference>
<evidence type="ECO:0000256" key="1">
    <source>
        <dbReference type="ARBA" id="ARBA00022723"/>
    </source>
</evidence>
<dbReference type="InterPro" id="IPR014066">
    <property type="entry name" value="AioA/IdrA_lsu"/>
</dbReference>
<dbReference type="Pfam" id="PF00384">
    <property type="entry name" value="Molybdopterin"/>
    <property type="match status" value="1"/>
</dbReference>
<accession>A0ABS9DZ77</accession>
<evidence type="ECO:0000256" key="2">
    <source>
        <dbReference type="ARBA" id="ARBA00023004"/>
    </source>
</evidence>
<dbReference type="Gene3D" id="2.40.40.20">
    <property type="match status" value="1"/>
</dbReference>
<evidence type="ECO:0000313" key="8">
    <source>
        <dbReference type="EMBL" id="MCF3947994.1"/>
    </source>
</evidence>
<protein>
    <submittedName>
        <fullName evidence="8">Arsenate reductase (Azurin) large subunit</fullName>
        <ecNumber evidence="8">1.20.9.1</ecNumber>
    </submittedName>
</protein>
<dbReference type="InterPro" id="IPR041632">
    <property type="entry name" value="AioA/IdrA_3Fe-4S"/>
</dbReference>
<dbReference type="Gene3D" id="3.30.200.200">
    <property type="match status" value="1"/>
</dbReference>
<keyword evidence="8" id="KW-0560">Oxidoreductase</keyword>
<dbReference type="Pfam" id="PF18465">
    <property type="entry name" value="Rieske_3"/>
    <property type="match status" value="1"/>
</dbReference>
<dbReference type="EMBL" id="JAKGBZ010000036">
    <property type="protein sequence ID" value="MCF3947994.1"/>
    <property type="molecule type" value="Genomic_DNA"/>
</dbReference>
<feature type="domain" description="Molybdopterin oxidoreductase" evidence="5">
    <location>
        <begin position="124"/>
        <end position="588"/>
    </location>
</feature>
<dbReference type="Proteomes" id="UP001521209">
    <property type="component" value="Unassembled WGS sequence"/>
</dbReference>
<evidence type="ECO:0000259" key="5">
    <source>
        <dbReference type="Pfam" id="PF00384"/>
    </source>
</evidence>
<dbReference type="SUPFAM" id="SSF53706">
    <property type="entry name" value="Formate dehydrogenase/DMSO reductase, domains 1-3"/>
    <property type="match status" value="1"/>
</dbReference>
<dbReference type="InterPro" id="IPR009010">
    <property type="entry name" value="Asp_de-COase-like_dom_sf"/>
</dbReference>
<evidence type="ECO:0000259" key="6">
    <source>
        <dbReference type="Pfam" id="PF01568"/>
    </source>
</evidence>
<dbReference type="Gene3D" id="3.40.50.740">
    <property type="match status" value="1"/>
</dbReference>
<feature type="domain" description="Molybdopterin dinucleotide-binding" evidence="6">
    <location>
        <begin position="729"/>
        <end position="834"/>
    </location>
</feature>
<dbReference type="Pfam" id="PF01568">
    <property type="entry name" value="Molydop_binding"/>
    <property type="match status" value="1"/>
</dbReference>
<keyword evidence="1" id="KW-0479">Metal-binding</keyword>
<dbReference type="GO" id="GO:0050611">
    <property type="term" value="F:arsenate reductase (azurin) activity"/>
    <property type="evidence" value="ECO:0007669"/>
    <property type="project" value="UniProtKB-EC"/>
</dbReference>
<keyword evidence="9" id="KW-1185">Reference proteome</keyword>
<dbReference type="NCBIfam" id="TIGR02693">
    <property type="entry name" value="arsenite_ox_L"/>
    <property type="match status" value="1"/>
</dbReference>
<evidence type="ECO:0000313" key="9">
    <source>
        <dbReference type="Proteomes" id="UP001521209"/>
    </source>
</evidence>
<gene>
    <name evidence="8" type="ORF">L2A60_15040</name>
</gene>
<feature type="compositionally biased region" description="Gly residues" evidence="4">
    <location>
        <begin position="427"/>
        <end position="437"/>
    </location>
</feature>
<comment type="caution">
    <text evidence="8">The sequence shown here is derived from an EMBL/GenBank/DDBJ whole genome shotgun (WGS) entry which is preliminary data.</text>
</comment>
<keyword evidence="2" id="KW-0408">Iron</keyword>
<dbReference type="PANTHER" id="PTHR43105:SF10">
    <property type="entry name" value="NADH-QUINONE OXIDOREDUCTASE SUBUNIT G"/>
    <property type="match status" value="1"/>
</dbReference>
<feature type="region of interest" description="Disordered" evidence="4">
    <location>
        <begin position="427"/>
        <end position="451"/>
    </location>
</feature>
<dbReference type="Gene3D" id="3.40.228.10">
    <property type="entry name" value="Dimethylsulfoxide Reductase, domain 2"/>
    <property type="match status" value="1"/>
</dbReference>
<evidence type="ECO:0000256" key="3">
    <source>
        <dbReference type="ARBA" id="ARBA00023014"/>
    </source>
</evidence>
<dbReference type="InterPro" id="IPR006656">
    <property type="entry name" value="Mopterin_OxRdtase"/>
</dbReference>
<feature type="domain" description="Arsenite oxidase subunit AioA/Iodate reductase subunit IdrA 3Fe-4S cluster" evidence="7">
    <location>
        <begin position="24"/>
        <end position="121"/>
    </location>
</feature>
<dbReference type="InterPro" id="IPR050123">
    <property type="entry name" value="Prok_molybdopt-oxidoreductase"/>
</dbReference>
<name>A0ABS9DZ77_9PROT</name>
<dbReference type="InterPro" id="IPR006657">
    <property type="entry name" value="MoPterin_dinucl-bd_dom"/>
</dbReference>
<evidence type="ECO:0000259" key="7">
    <source>
        <dbReference type="Pfam" id="PF18465"/>
    </source>
</evidence>
<dbReference type="PANTHER" id="PTHR43105">
    <property type="entry name" value="RESPIRATORY NITRATE REDUCTASE"/>
    <property type="match status" value="1"/>
</dbReference>
<dbReference type="SUPFAM" id="SSF50692">
    <property type="entry name" value="ADC-like"/>
    <property type="match status" value="1"/>
</dbReference>
<dbReference type="EC" id="1.20.9.1" evidence="8"/>
<dbReference type="RefSeq" id="WP_235705288.1">
    <property type="nucleotide sequence ID" value="NZ_JAKGBZ010000036.1"/>
</dbReference>